<protein>
    <submittedName>
        <fullName evidence="3">Uncharacterized protein</fullName>
    </submittedName>
</protein>
<dbReference type="Proteomes" id="UP001597059">
    <property type="component" value="Unassembled WGS sequence"/>
</dbReference>
<feature type="transmembrane region" description="Helical" evidence="2">
    <location>
        <begin position="68"/>
        <end position="88"/>
    </location>
</feature>
<feature type="transmembrane region" description="Helical" evidence="2">
    <location>
        <begin position="95"/>
        <end position="114"/>
    </location>
</feature>
<keyword evidence="2" id="KW-0472">Membrane</keyword>
<feature type="transmembrane region" description="Helical" evidence="2">
    <location>
        <begin position="40"/>
        <end position="62"/>
    </location>
</feature>
<name>A0ABW4B737_9GAMM</name>
<keyword evidence="2" id="KW-1133">Transmembrane helix</keyword>
<reference evidence="4" key="1">
    <citation type="journal article" date="2019" name="Int. J. Syst. Evol. Microbiol.">
        <title>The Global Catalogue of Microorganisms (GCM) 10K type strain sequencing project: providing services to taxonomists for standard genome sequencing and annotation.</title>
        <authorList>
            <consortium name="The Broad Institute Genomics Platform"/>
            <consortium name="The Broad Institute Genome Sequencing Center for Infectious Disease"/>
            <person name="Wu L."/>
            <person name="Ma J."/>
        </authorList>
    </citation>
    <scope>NUCLEOTIDE SEQUENCE [LARGE SCALE GENOMIC DNA]</scope>
    <source>
        <strain evidence="4">JCM 30774</strain>
    </source>
</reference>
<evidence type="ECO:0000313" key="4">
    <source>
        <dbReference type="Proteomes" id="UP001597059"/>
    </source>
</evidence>
<gene>
    <name evidence="3" type="ORF">ACFQ45_16960</name>
</gene>
<keyword evidence="4" id="KW-1185">Reference proteome</keyword>
<dbReference type="EMBL" id="JBHTMN010000018">
    <property type="protein sequence ID" value="MFD1385046.1"/>
    <property type="molecule type" value="Genomic_DNA"/>
</dbReference>
<keyword evidence="2" id="KW-0812">Transmembrane</keyword>
<evidence type="ECO:0000313" key="3">
    <source>
        <dbReference type="EMBL" id="MFD1385046.1"/>
    </source>
</evidence>
<feature type="transmembrane region" description="Helical" evidence="2">
    <location>
        <begin position="188"/>
        <end position="210"/>
    </location>
</feature>
<feature type="transmembrane region" description="Helical" evidence="2">
    <location>
        <begin position="164"/>
        <end position="182"/>
    </location>
</feature>
<accession>A0ABW4B737</accession>
<comment type="caution">
    <text evidence="3">The sequence shown here is derived from an EMBL/GenBank/DDBJ whole genome shotgun (WGS) entry which is preliminary data.</text>
</comment>
<evidence type="ECO:0000256" key="2">
    <source>
        <dbReference type="SAM" id="Phobius"/>
    </source>
</evidence>
<proteinExistence type="predicted"/>
<dbReference type="RefSeq" id="WP_377369833.1">
    <property type="nucleotide sequence ID" value="NZ_JBHTMN010000018.1"/>
</dbReference>
<sequence>MKSVNVDPWKDGSANLSSAKKSHRNSDEPHIQHAIEKSKVLVALTLVLTIALTGGVAAYLAGGIPLEYIVAFIISAMSHIFICAYPNTNLSSKKLFGGHIGAVLAMVVVFVSLKKVAQELGANSVSQTLESFDLAGFVFALVLVTIVLKVGMKFSIALMKCKSVSGFIAIASIQAVLALFGGEDYFGVTFIFTAYASVMVGIGEKIGLYANNPKTVLTFRFDNHYKDDQATRLKDEYVDPSYSMYSHNMHYRYRNRDL</sequence>
<evidence type="ECO:0000256" key="1">
    <source>
        <dbReference type="SAM" id="MobiDB-lite"/>
    </source>
</evidence>
<feature type="region of interest" description="Disordered" evidence="1">
    <location>
        <begin position="1"/>
        <end position="29"/>
    </location>
</feature>
<feature type="transmembrane region" description="Helical" evidence="2">
    <location>
        <begin position="134"/>
        <end position="152"/>
    </location>
</feature>
<organism evidence="3 4">
    <name type="scientific">Rhodanobacter aciditrophus</name>
    <dbReference type="NCBI Taxonomy" id="1623218"/>
    <lineage>
        <taxon>Bacteria</taxon>
        <taxon>Pseudomonadati</taxon>
        <taxon>Pseudomonadota</taxon>
        <taxon>Gammaproteobacteria</taxon>
        <taxon>Lysobacterales</taxon>
        <taxon>Rhodanobacteraceae</taxon>
        <taxon>Rhodanobacter</taxon>
    </lineage>
</organism>